<evidence type="ECO:0000313" key="1">
    <source>
        <dbReference type="EMBL" id="MYM92741.1"/>
    </source>
</evidence>
<dbReference type="EMBL" id="WWCX01000001">
    <property type="protein sequence ID" value="MYM92741.1"/>
    <property type="molecule type" value="Genomic_DNA"/>
</dbReference>
<sequence>MMNTVRIPKGFTPPDYQPAPFLPGMDDPILVEWERNKFVRAAAREFRLQTRALAVESQPKFRSRDDFTLEFEFHFDADFAPLDLQIDDIDVDLRLGGFHAQTQVSFVNLEAPEMHQPRAVLHPQPRAKPGRGRRNPEPLVKDEVVFWTDAEELVMKHELIAESLQALARSKNADEKADVLVWMFGNNEDDAMSDYSFENVCADLNMDAHAIRAKLVQHMRECVPSDDEIIFTFAKSYKHYFKNGKFTERTVPVKYSLDLTDSSYPLLELETLDRTHKDIVPACFTSCLVRRESGRSDRDEVKPEVL</sequence>
<protein>
    <submittedName>
        <fullName evidence="1">Uncharacterized protein</fullName>
    </submittedName>
</protein>
<comment type="caution">
    <text evidence="1">The sequence shown here is derived from an EMBL/GenBank/DDBJ whole genome shotgun (WGS) entry which is preliminary data.</text>
</comment>
<accession>A0A845GFL8</accession>
<reference evidence="1" key="1">
    <citation type="submission" date="2019-12" db="EMBL/GenBank/DDBJ databases">
        <title>Novel species isolated from a subtropical stream in China.</title>
        <authorList>
            <person name="Lu H."/>
        </authorList>
    </citation>
    <scope>NUCLEOTIDE SEQUENCE [LARGE SCALE GENOMIC DNA]</scope>
    <source>
        <strain evidence="1">FT81W</strain>
    </source>
</reference>
<organism evidence="1 2">
    <name type="scientific">Duganella vulcania</name>
    <dbReference type="NCBI Taxonomy" id="2692166"/>
    <lineage>
        <taxon>Bacteria</taxon>
        <taxon>Pseudomonadati</taxon>
        <taxon>Pseudomonadota</taxon>
        <taxon>Betaproteobacteria</taxon>
        <taxon>Burkholderiales</taxon>
        <taxon>Oxalobacteraceae</taxon>
        <taxon>Telluria group</taxon>
        <taxon>Duganella</taxon>
    </lineage>
</organism>
<gene>
    <name evidence="1" type="ORF">GTP90_02565</name>
</gene>
<proteinExistence type="predicted"/>
<name>A0A845GFL8_9BURK</name>
<evidence type="ECO:0000313" key="2">
    <source>
        <dbReference type="Proteomes" id="UP000447355"/>
    </source>
</evidence>
<dbReference type="Proteomes" id="UP000447355">
    <property type="component" value="Unassembled WGS sequence"/>
</dbReference>
<dbReference type="RefSeq" id="WP_161081999.1">
    <property type="nucleotide sequence ID" value="NZ_WWCX01000001.1"/>
</dbReference>
<dbReference type="AlphaFoldDB" id="A0A845GFL8"/>